<evidence type="ECO:0000313" key="2">
    <source>
        <dbReference type="EMBL" id="CAI6273214.1"/>
    </source>
</evidence>
<dbReference type="AlphaFoldDB" id="A0A9W4U424"/>
<dbReference type="Proteomes" id="UP001152607">
    <property type="component" value="Unassembled WGS sequence"/>
</dbReference>
<keyword evidence="1" id="KW-0472">Membrane</keyword>
<dbReference type="EMBL" id="CAOQHR010000001">
    <property type="protein sequence ID" value="CAI6273214.1"/>
    <property type="molecule type" value="Genomic_DNA"/>
</dbReference>
<protein>
    <submittedName>
        <fullName evidence="2">Uncharacterized protein</fullName>
    </submittedName>
</protein>
<sequence>MVVFISVIYPTILYPIFLIHITKLFKPHQPPKPPSTSDRPTPQAHPTFQISVFRSLAQTFVAHDIVHAREGFVENNNGSVSDDCTEEKEYALGGEGEVVKGGACRPIQCLVLI</sequence>
<proteinExistence type="predicted"/>
<keyword evidence="1" id="KW-1133">Transmembrane helix</keyword>
<keyword evidence="3" id="KW-1185">Reference proteome</keyword>
<evidence type="ECO:0000313" key="3">
    <source>
        <dbReference type="Proteomes" id="UP001152607"/>
    </source>
</evidence>
<feature type="transmembrane region" description="Helical" evidence="1">
    <location>
        <begin position="6"/>
        <end position="25"/>
    </location>
</feature>
<organism evidence="2 3">
    <name type="scientific">Periconia digitata</name>
    <dbReference type="NCBI Taxonomy" id="1303443"/>
    <lineage>
        <taxon>Eukaryota</taxon>
        <taxon>Fungi</taxon>
        <taxon>Dikarya</taxon>
        <taxon>Ascomycota</taxon>
        <taxon>Pezizomycotina</taxon>
        <taxon>Dothideomycetes</taxon>
        <taxon>Pleosporomycetidae</taxon>
        <taxon>Pleosporales</taxon>
        <taxon>Massarineae</taxon>
        <taxon>Periconiaceae</taxon>
        <taxon>Periconia</taxon>
    </lineage>
</organism>
<name>A0A9W4U424_9PLEO</name>
<keyword evidence="1" id="KW-0812">Transmembrane</keyword>
<comment type="caution">
    <text evidence="2">The sequence shown here is derived from an EMBL/GenBank/DDBJ whole genome shotgun (WGS) entry which is preliminary data.</text>
</comment>
<evidence type="ECO:0000256" key="1">
    <source>
        <dbReference type="SAM" id="Phobius"/>
    </source>
</evidence>
<reference evidence="2" key="1">
    <citation type="submission" date="2023-01" db="EMBL/GenBank/DDBJ databases">
        <authorList>
            <person name="Van Ghelder C."/>
            <person name="Rancurel C."/>
        </authorList>
    </citation>
    <scope>NUCLEOTIDE SEQUENCE</scope>
    <source>
        <strain evidence="2">CNCM I-4278</strain>
    </source>
</reference>
<gene>
    <name evidence="2" type="ORF">PDIGIT_LOCUS1809</name>
</gene>
<accession>A0A9W4U424</accession>